<accession>A0A4U0RIF7</accession>
<dbReference type="GO" id="GO:0003677">
    <property type="term" value="F:DNA binding"/>
    <property type="evidence" value="ECO:0007669"/>
    <property type="project" value="UniProtKB-KW"/>
</dbReference>
<gene>
    <name evidence="5" type="ORF">FCI23_52695</name>
</gene>
<evidence type="ECO:0000259" key="4">
    <source>
        <dbReference type="PROSITE" id="PS51898"/>
    </source>
</evidence>
<dbReference type="PROSITE" id="PS51898">
    <property type="entry name" value="TYR_RECOMBINASE"/>
    <property type="match status" value="1"/>
</dbReference>
<dbReference type="Pfam" id="PF00589">
    <property type="entry name" value="Phage_integrase"/>
    <property type="match status" value="1"/>
</dbReference>
<dbReference type="InterPro" id="IPR002104">
    <property type="entry name" value="Integrase_catalytic"/>
</dbReference>
<reference evidence="5 6" key="1">
    <citation type="submission" date="2019-04" db="EMBL/GenBank/DDBJ databases">
        <title>Streptomyces oryziradicis sp. nov., a novel actinomycete isolated from rhizosphere soil of rice (Oryza sativa L.).</title>
        <authorList>
            <person name="Li C."/>
        </authorList>
    </citation>
    <scope>NUCLEOTIDE SEQUENCE [LARGE SCALE GENOMIC DNA]</scope>
    <source>
        <strain evidence="5 6">NEAU-C40</strain>
    </source>
</reference>
<dbReference type="PANTHER" id="PTHR30349:SF41">
    <property type="entry name" value="INTEGRASE_RECOMBINASE PROTEIN MJ0367-RELATED"/>
    <property type="match status" value="1"/>
</dbReference>
<keyword evidence="6" id="KW-1185">Reference proteome</keyword>
<comment type="caution">
    <text evidence="5">The sequence shown here is derived from an EMBL/GenBank/DDBJ whole genome shotgun (WGS) entry which is preliminary data.</text>
</comment>
<organism evidence="5 6">
    <name type="scientific">Actinacidiphila oryziradicis</name>
    <dbReference type="NCBI Taxonomy" id="2571141"/>
    <lineage>
        <taxon>Bacteria</taxon>
        <taxon>Bacillati</taxon>
        <taxon>Actinomycetota</taxon>
        <taxon>Actinomycetes</taxon>
        <taxon>Kitasatosporales</taxon>
        <taxon>Streptomycetaceae</taxon>
        <taxon>Actinacidiphila</taxon>
    </lineage>
</organism>
<evidence type="ECO:0000256" key="3">
    <source>
        <dbReference type="ARBA" id="ARBA00023172"/>
    </source>
</evidence>
<keyword evidence="2" id="KW-0238">DNA-binding</keyword>
<sequence length="362" mass="41189">MFDTWQEARDHLDEVRVAMRTNAWVDPDIGNRTVESYANEMIERRRKKKKNNNTTKNYASHIRCHIIPFAGKRAAQTLKRRDTMAFVDFLMERPGIDEASTVVQVFKTWRLLMNYMIDEDVPLPGNIVSRIDLPEVTERESVALTPEQVAALAAAMREVEPRWEILVWIGACAGLREGEAFGLKRSAVAWQNDLIYIEEQRQEGKAAGLKTKASYATLPVDHFLIERLAEHIARYPQVPPVSEDRERERRRMGYQVPPDESLIVTNRYGRPMRGSAFNVKWRTAVERAGLPSGTRFHALKHFYTTRLGASGHDPKTVQALSRHAEFSETWDTYAHPPLAVEGITVRAFGALFASADGERTAA</sequence>
<protein>
    <submittedName>
        <fullName evidence="5">Site-specific integrase</fullName>
    </submittedName>
</protein>
<dbReference type="SUPFAM" id="SSF56349">
    <property type="entry name" value="DNA breaking-rejoining enzymes"/>
    <property type="match status" value="1"/>
</dbReference>
<dbReference type="RefSeq" id="WP_136731096.1">
    <property type="nucleotide sequence ID" value="NZ_SUMC01000194.1"/>
</dbReference>
<proteinExistence type="inferred from homology"/>
<evidence type="ECO:0000256" key="2">
    <source>
        <dbReference type="ARBA" id="ARBA00023125"/>
    </source>
</evidence>
<dbReference type="GO" id="GO:0015074">
    <property type="term" value="P:DNA integration"/>
    <property type="evidence" value="ECO:0007669"/>
    <property type="project" value="InterPro"/>
</dbReference>
<dbReference type="GO" id="GO:0006310">
    <property type="term" value="P:DNA recombination"/>
    <property type="evidence" value="ECO:0007669"/>
    <property type="project" value="UniProtKB-KW"/>
</dbReference>
<evidence type="ECO:0000313" key="5">
    <source>
        <dbReference type="EMBL" id="TJZ94956.1"/>
    </source>
</evidence>
<dbReference type="Gene3D" id="1.10.150.130">
    <property type="match status" value="1"/>
</dbReference>
<comment type="similarity">
    <text evidence="1">Belongs to the 'phage' integrase family.</text>
</comment>
<dbReference type="InterPro" id="IPR013762">
    <property type="entry name" value="Integrase-like_cat_sf"/>
</dbReference>
<evidence type="ECO:0000313" key="6">
    <source>
        <dbReference type="Proteomes" id="UP000305778"/>
    </source>
</evidence>
<dbReference type="CDD" id="cd01189">
    <property type="entry name" value="INT_ICEBs1_C_like"/>
    <property type="match status" value="1"/>
</dbReference>
<dbReference type="AlphaFoldDB" id="A0A4U0RIF7"/>
<dbReference type="InterPro" id="IPR050090">
    <property type="entry name" value="Tyrosine_recombinase_XerCD"/>
</dbReference>
<dbReference type="Proteomes" id="UP000305778">
    <property type="component" value="Unassembled WGS sequence"/>
</dbReference>
<keyword evidence="3" id="KW-0233">DNA recombination</keyword>
<evidence type="ECO:0000256" key="1">
    <source>
        <dbReference type="ARBA" id="ARBA00008857"/>
    </source>
</evidence>
<dbReference type="PANTHER" id="PTHR30349">
    <property type="entry name" value="PHAGE INTEGRASE-RELATED"/>
    <property type="match status" value="1"/>
</dbReference>
<dbReference type="OrthoDB" id="1822491at2"/>
<dbReference type="EMBL" id="SUMC01000194">
    <property type="protein sequence ID" value="TJZ94956.1"/>
    <property type="molecule type" value="Genomic_DNA"/>
</dbReference>
<feature type="domain" description="Tyr recombinase" evidence="4">
    <location>
        <begin position="139"/>
        <end position="348"/>
    </location>
</feature>
<name>A0A4U0RIF7_9ACTN</name>
<dbReference type="InterPro" id="IPR010998">
    <property type="entry name" value="Integrase_recombinase_N"/>
</dbReference>
<dbReference type="InterPro" id="IPR011010">
    <property type="entry name" value="DNA_brk_join_enz"/>
</dbReference>
<dbReference type="Gene3D" id="1.10.443.10">
    <property type="entry name" value="Intergrase catalytic core"/>
    <property type="match status" value="1"/>
</dbReference>